<gene>
    <name evidence="7" type="ORF">JOE57_000201</name>
</gene>
<feature type="region of interest" description="Disordered" evidence="5">
    <location>
        <begin position="207"/>
        <end position="229"/>
    </location>
</feature>
<dbReference type="InterPro" id="IPR051453">
    <property type="entry name" value="MBL_Glyoxalase_II"/>
</dbReference>
<dbReference type="InterPro" id="IPR001279">
    <property type="entry name" value="Metallo-B-lactamas"/>
</dbReference>
<evidence type="ECO:0000256" key="5">
    <source>
        <dbReference type="SAM" id="MobiDB-lite"/>
    </source>
</evidence>
<protein>
    <submittedName>
        <fullName evidence="7">Glyoxylase-like metal-dependent hydrolase (Beta-lactamase superfamily II)</fullName>
    </submittedName>
</protein>
<comment type="caution">
    <text evidence="7">The sequence shown here is derived from an EMBL/GenBank/DDBJ whole genome shotgun (WGS) entry which is preliminary data.</text>
</comment>
<proteinExistence type="predicted"/>
<dbReference type="Gene3D" id="3.60.15.10">
    <property type="entry name" value="Ribonuclease Z/Hydroxyacylglutathione hydrolase-like"/>
    <property type="match status" value="1"/>
</dbReference>
<dbReference type="CDD" id="cd06262">
    <property type="entry name" value="metallo-hydrolase-like_MBL-fold"/>
    <property type="match status" value="1"/>
</dbReference>
<dbReference type="RefSeq" id="WP_204915995.1">
    <property type="nucleotide sequence ID" value="NZ_BAAAQP010000003.1"/>
</dbReference>
<evidence type="ECO:0000313" key="8">
    <source>
        <dbReference type="Proteomes" id="UP000704762"/>
    </source>
</evidence>
<feature type="domain" description="Metallo-beta-lactamase" evidence="6">
    <location>
        <begin position="12"/>
        <end position="208"/>
    </location>
</feature>
<dbReference type="InterPro" id="IPR036866">
    <property type="entry name" value="RibonucZ/Hydroxyglut_hydro"/>
</dbReference>
<dbReference type="Proteomes" id="UP000704762">
    <property type="component" value="Unassembled WGS sequence"/>
</dbReference>
<dbReference type="PANTHER" id="PTHR46233">
    <property type="entry name" value="HYDROXYACYLGLUTATHIONE HYDROLASE GLOC"/>
    <property type="match status" value="1"/>
</dbReference>
<evidence type="ECO:0000256" key="2">
    <source>
        <dbReference type="ARBA" id="ARBA00022723"/>
    </source>
</evidence>
<comment type="cofactor">
    <cofactor evidence="1">
        <name>Zn(2+)</name>
        <dbReference type="ChEBI" id="CHEBI:29105"/>
    </cofactor>
</comment>
<name>A0ABS2RE65_9ACTN</name>
<reference evidence="7 8" key="1">
    <citation type="submission" date="2021-01" db="EMBL/GenBank/DDBJ databases">
        <title>Sequencing the genomes of 1000 actinobacteria strains.</title>
        <authorList>
            <person name="Klenk H.-P."/>
        </authorList>
    </citation>
    <scope>NUCLEOTIDE SEQUENCE [LARGE SCALE GENOMIC DNA]</scope>
    <source>
        <strain evidence="7 8">DSM 18662</strain>
    </source>
</reference>
<evidence type="ECO:0000256" key="1">
    <source>
        <dbReference type="ARBA" id="ARBA00001947"/>
    </source>
</evidence>
<organism evidence="7 8">
    <name type="scientific">Microlunatus panaciterrae</name>
    <dbReference type="NCBI Taxonomy" id="400768"/>
    <lineage>
        <taxon>Bacteria</taxon>
        <taxon>Bacillati</taxon>
        <taxon>Actinomycetota</taxon>
        <taxon>Actinomycetes</taxon>
        <taxon>Propionibacteriales</taxon>
        <taxon>Propionibacteriaceae</taxon>
        <taxon>Microlunatus</taxon>
    </lineage>
</organism>
<dbReference type="EMBL" id="JAFBCF010000001">
    <property type="protein sequence ID" value="MBM7797280.1"/>
    <property type="molecule type" value="Genomic_DNA"/>
</dbReference>
<keyword evidence="4" id="KW-0862">Zinc</keyword>
<dbReference type="Pfam" id="PF00753">
    <property type="entry name" value="Lactamase_B"/>
    <property type="match status" value="1"/>
</dbReference>
<sequence length="229" mass="24181">MLIASFPAGPWQTNCYVLATQPGAECIVIDPGMDAAAGVAEVVAEQHLKPVAVVLTHGHLDHMFSVAPVCSSYAAPAWIHPDDRALLSDPLRAMGPETQAMLQQITGTSAGFVEPDEVRELTDGARLELAGLDLGAVHAPGHTPGSVMYRTAYPNDDEVDSLVFSGDVLFAGSIGRTDLPGGDHGDMLRSLRSKVLPLPDSVVVLPGHGPQTSMARERATNPYLQEDAL</sequence>
<keyword evidence="8" id="KW-1185">Reference proteome</keyword>
<dbReference type="PANTHER" id="PTHR46233:SF3">
    <property type="entry name" value="HYDROXYACYLGLUTATHIONE HYDROLASE GLOC"/>
    <property type="match status" value="1"/>
</dbReference>
<keyword evidence="3" id="KW-0378">Hydrolase</keyword>
<dbReference type="SMART" id="SM00849">
    <property type="entry name" value="Lactamase_B"/>
    <property type="match status" value="1"/>
</dbReference>
<accession>A0ABS2RE65</accession>
<dbReference type="SUPFAM" id="SSF56281">
    <property type="entry name" value="Metallo-hydrolase/oxidoreductase"/>
    <property type="match status" value="1"/>
</dbReference>
<evidence type="ECO:0000313" key="7">
    <source>
        <dbReference type="EMBL" id="MBM7797280.1"/>
    </source>
</evidence>
<evidence type="ECO:0000256" key="3">
    <source>
        <dbReference type="ARBA" id="ARBA00022801"/>
    </source>
</evidence>
<evidence type="ECO:0000259" key="6">
    <source>
        <dbReference type="SMART" id="SM00849"/>
    </source>
</evidence>
<keyword evidence="2" id="KW-0479">Metal-binding</keyword>
<evidence type="ECO:0000256" key="4">
    <source>
        <dbReference type="ARBA" id="ARBA00022833"/>
    </source>
</evidence>